<dbReference type="GO" id="GO:0004722">
    <property type="term" value="F:protein serine/threonine phosphatase activity"/>
    <property type="evidence" value="ECO:0000318"/>
    <property type="project" value="GO_Central"/>
</dbReference>
<organism evidence="3 4">
    <name type="scientific">Chlamydomonas reinhardtii</name>
    <name type="common">Chlamydomonas smithii</name>
    <dbReference type="NCBI Taxonomy" id="3055"/>
    <lineage>
        <taxon>Eukaryota</taxon>
        <taxon>Viridiplantae</taxon>
        <taxon>Chlorophyta</taxon>
        <taxon>core chlorophytes</taxon>
        <taxon>Chlorophyceae</taxon>
        <taxon>CS clade</taxon>
        <taxon>Chlamydomonadales</taxon>
        <taxon>Chlamydomonadaceae</taxon>
        <taxon>Chlamydomonas</taxon>
    </lineage>
</organism>
<feature type="domain" description="PPM-type phosphatase" evidence="2">
    <location>
        <begin position="138"/>
        <end position="454"/>
    </location>
</feature>
<dbReference type="SUPFAM" id="SSF81606">
    <property type="entry name" value="PP2C-like"/>
    <property type="match status" value="1"/>
</dbReference>
<dbReference type="CDD" id="cd00143">
    <property type="entry name" value="PP2Cc"/>
    <property type="match status" value="1"/>
</dbReference>
<dbReference type="Gene3D" id="3.60.40.10">
    <property type="entry name" value="PPM-type phosphatase domain"/>
    <property type="match status" value="1"/>
</dbReference>
<reference evidence="3 4" key="1">
    <citation type="journal article" date="2007" name="Science">
        <title>The Chlamydomonas genome reveals the evolution of key animal and plant functions.</title>
        <authorList>
            <person name="Merchant S.S."/>
            <person name="Prochnik S.E."/>
            <person name="Vallon O."/>
            <person name="Harris E.H."/>
            <person name="Karpowicz S.J."/>
            <person name="Witman G.B."/>
            <person name="Terry A."/>
            <person name="Salamov A."/>
            <person name="Fritz-Laylin L.K."/>
            <person name="Marechal-Drouard L."/>
            <person name="Marshall W.F."/>
            <person name="Qu L.H."/>
            <person name="Nelson D.R."/>
            <person name="Sanderfoot A.A."/>
            <person name="Spalding M.H."/>
            <person name="Kapitonov V.V."/>
            <person name="Ren Q."/>
            <person name="Ferris P."/>
            <person name="Lindquist E."/>
            <person name="Shapiro H."/>
            <person name="Lucas S.M."/>
            <person name="Grimwood J."/>
            <person name="Schmutz J."/>
            <person name="Cardol P."/>
            <person name="Cerutti H."/>
            <person name="Chanfreau G."/>
            <person name="Chen C.L."/>
            <person name="Cognat V."/>
            <person name="Croft M.T."/>
            <person name="Dent R."/>
            <person name="Dutcher S."/>
            <person name="Fernandez E."/>
            <person name="Fukuzawa H."/>
            <person name="Gonzalez-Ballester D."/>
            <person name="Gonzalez-Halphen D."/>
            <person name="Hallmann A."/>
            <person name="Hanikenne M."/>
            <person name="Hippler M."/>
            <person name="Inwood W."/>
            <person name="Jabbari K."/>
            <person name="Kalanon M."/>
            <person name="Kuras R."/>
            <person name="Lefebvre P.A."/>
            <person name="Lemaire S.D."/>
            <person name="Lobanov A.V."/>
            <person name="Lohr M."/>
            <person name="Manuell A."/>
            <person name="Meier I."/>
            <person name="Mets L."/>
            <person name="Mittag M."/>
            <person name="Mittelmeier T."/>
            <person name="Moroney J.V."/>
            <person name="Moseley J."/>
            <person name="Napoli C."/>
            <person name="Nedelcu A.M."/>
            <person name="Niyogi K."/>
            <person name="Novoselov S.V."/>
            <person name="Paulsen I.T."/>
            <person name="Pazour G."/>
            <person name="Purton S."/>
            <person name="Ral J.P."/>
            <person name="Riano-Pachon D.M."/>
            <person name="Riekhof W."/>
            <person name="Rymarquis L."/>
            <person name="Schroda M."/>
            <person name="Stern D."/>
            <person name="Umen J."/>
            <person name="Willows R."/>
            <person name="Wilson N."/>
            <person name="Zimmer S.L."/>
            <person name="Allmer J."/>
            <person name="Balk J."/>
            <person name="Bisova K."/>
            <person name="Chen C.J."/>
            <person name="Elias M."/>
            <person name="Gendler K."/>
            <person name="Hauser C."/>
            <person name="Lamb M.R."/>
            <person name="Ledford H."/>
            <person name="Long J.C."/>
            <person name="Minagawa J."/>
            <person name="Page M.D."/>
            <person name="Pan J."/>
            <person name="Pootakham W."/>
            <person name="Roje S."/>
            <person name="Rose A."/>
            <person name="Stahlberg E."/>
            <person name="Terauchi A.M."/>
            <person name="Yang P."/>
            <person name="Ball S."/>
            <person name="Bowler C."/>
            <person name="Dieckmann C.L."/>
            <person name="Gladyshev V.N."/>
            <person name="Green P."/>
            <person name="Jorgensen R."/>
            <person name="Mayfield S."/>
            <person name="Mueller-Roeber B."/>
            <person name="Rajamani S."/>
            <person name="Sayre R.T."/>
            <person name="Brokstein P."/>
            <person name="Dubchak I."/>
            <person name="Goodstein D."/>
            <person name="Hornick L."/>
            <person name="Huang Y.W."/>
            <person name="Jhaveri J."/>
            <person name="Luo Y."/>
            <person name="Martinez D."/>
            <person name="Ngau W.C."/>
            <person name="Otillar B."/>
            <person name="Poliakov A."/>
            <person name="Porter A."/>
            <person name="Szajkowski L."/>
            <person name="Werner G."/>
            <person name="Zhou K."/>
            <person name="Grigoriev I.V."/>
            <person name="Rokhsar D.S."/>
            <person name="Grossman A.R."/>
        </authorList>
    </citation>
    <scope>NUCLEOTIDE SEQUENCE [LARGE SCALE GENOMIC DNA]</scope>
    <source>
        <strain evidence="4">CC-503</strain>
    </source>
</reference>
<proteinExistence type="predicted"/>
<dbReference type="ExpressionAtlas" id="A0A2K3CVY9">
    <property type="expression patterns" value="baseline and differential"/>
</dbReference>
<dbReference type="InterPro" id="IPR036457">
    <property type="entry name" value="PPM-type-like_dom_sf"/>
</dbReference>
<sequence length="457" mass="48286">MEAHLTRCQGGLRSGHQHSHPVVPAHLQLVPTRRAPGPRATPANAPVLSASKAPSSLGQTPSSQGQDLASFIQYDAAARSANGGTRRYDASDSMPLACDMLLVTSWEETSGDERQSLDEADCISDFMPGGGVSPSAISQGFATSKGPMKATMQDYFVAVSDALGALWSLSPLEWRAARAPAFAHHAGAPFCLTAVFDGHGSGDHAARTAQESVLAAVASDMELLDCFAHNMEVPGVGPEALAALSTAFRRSFAELDARICSEGEARGLPHDGTTALVSVQVGPKLYTANAGDCRAVLCRDGRALRLSRDHKPELPEERQRIEEAGGRVANVRGTWRVVLPLADGCTAKVCSVSRGFGDRDFKANALISPEPDVAALVLAPQRDTFAVHASDGLWGAVGDQEAVDMVSEVIDKFTGMTSFNTQHAAAAKAAAQELVKLARDRGSMDDITVVVTLYDWD</sequence>
<dbReference type="Proteomes" id="UP000006906">
    <property type="component" value="Chromosome 16"/>
</dbReference>
<dbReference type="OMA" id="QDYFVAV"/>
<feature type="compositionally biased region" description="Low complexity" evidence="1">
    <location>
        <begin position="33"/>
        <end position="46"/>
    </location>
</feature>
<dbReference type="RefSeq" id="XP_042916241.1">
    <property type="nucleotide sequence ID" value="XM_043071409.1"/>
</dbReference>
<name>A0A2K3CVY9_CHLRE</name>
<dbReference type="Pfam" id="PF00481">
    <property type="entry name" value="PP2C"/>
    <property type="match status" value="1"/>
</dbReference>
<dbReference type="Gramene" id="PNW72445">
    <property type="protein sequence ID" value="PNW72445"/>
    <property type="gene ID" value="CHLRE_16g680566v5"/>
</dbReference>
<dbReference type="SMART" id="SM00332">
    <property type="entry name" value="PP2Cc"/>
    <property type="match status" value="1"/>
</dbReference>
<evidence type="ECO:0000313" key="4">
    <source>
        <dbReference type="Proteomes" id="UP000006906"/>
    </source>
</evidence>
<feature type="compositionally biased region" description="Polar residues" evidence="1">
    <location>
        <begin position="52"/>
        <end position="65"/>
    </location>
</feature>
<dbReference type="InParanoid" id="A0A2K3CVY9"/>
<dbReference type="GeneID" id="5724435"/>
<gene>
    <name evidence="3" type="ORF">CHLRE_16g680566v5</name>
</gene>
<accession>A0A2K3CVY9</accession>
<dbReference type="AlphaFoldDB" id="A0A2K3CVY9"/>
<dbReference type="OrthoDB" id="10264738at2759"/>
<protein>
    <recommendedName>
        <fullName evidence="2">PPM-type phosphatase domain-containing protein</fullName>
    </recommendedName>
</protein>
<dbReference type="EMBL" id="CM008977">
    <property type="protein sequence ID" value="PNW72445.1"/>
    <property type="molecule type" value="Genomic_DNA"/>
</dbReference>
<dbReference type="GO" id="GO:0007165">
    <property type="term" value="P:signal transduction"/>
    <property type="evidence" value="ECO:0000318"/>
    <property type="project" value="GO_Central"/>
</dbReference>
<keyword evidence="4" id="KW-1185">Reference proteome</keyword>
<evidence type="ECO:0000313" key="3">
    <source>
        <dbReference type="EMBL" id="PNW72445.1"/>
    </source>
</evidence>
<dbReference type="InterPro" id="IPR001932">
    <property type="entry name" value="PPM-type_phosphatase-like_dom"/>
</dbReference>
<dbReference type="InterPro" id="IPR015655">
    <property type="entry name" value="PP2C"/>
</dbReference>
<evidence type="ECO:0000256" key="1">
    <source>
        <dbReference type="SAM" id="MobiDB-lite"/>
    </source>
</evidence>
<evidence type="ECO:0000259" key="2">
    <source>
        <dbReference type="PROSITE" id="PS51746"/>
    </source>
</evidence>
<dbReference type="PROSITE" id="PS51746">
    <property type="entry name" value="PPM_2"/>
    <property type="match status" value="1"/>
</dbReference>
<dbReference type="KEGG" id="cre:CHLRE_16g680566v5"/>
<dbReference type="PaxDb" id="3055-EDO99164"/>
<dbReference type="PANTHER" id="PTHR47992">
    <property type="entry name" value="PROTEIN PHOSPHATASE"/>
    <property type="match status" value="1"/>
</dbReference>
<feature type="region of interest" description="Disordered" evidence="1">
    <location>
        <begin position="33"/>
        <end position="65"/>
    </location>
</feature>